<proteinExistence type="predicted"/>
<dbReference type="EMBL" id="LCZJ02000030">
    <property type="protein sequence ID" value="KTD85141.1"/>
    <property type="molecule type" value="Genomic_DNA"/>
</dbReference>
<protein>
    <submittedName>
        <fullName evidence="2">GNAT family acetyltransferase</fullName>
    </submittedName>
</protein>
<dbReference type="GO" id="GO:0005737">
    <property type="term" value="C:cytoplasm"/>
    <property type="evidence" value="ECO:0007669"/>
    <property type="project" value="TreeGrafter"/>
</dbReference>
<dbReference type="SUPFAM" id="SSF55729">
    <property type="entry name" value="Acyl-CoA N-acyltransferases (Nat)"/>
    <property type="match status" value="1"/>
</dbReference>
<dbReference type="RefSeq" id="WP_060625144.1">
    <property type="nucleotide sequence ID" value="NZ_LCZJ02000030.1"/>
</dbReference>
<dbReference type="AlphaFoldDB" id="A0A0W1AV30"/>
<dbReference type="OrthoDB" id="9785602at2"/>
<dbReference type="Proteomes" id="UP000054709">
    <property type="component" value="Unassembled WGS sequence"/>
</dbReference>
<name>A0A0W1AV30_9BACL</name>
<dbReference type="InterPro" id="IPR000182">
    <property type="entry name" value="GNAT_dom"/>
</dbReference>
<dbReference type="CDD" id="cd04301">
    <property type="entry name" value="NAT_SF"/>
    <property type="match status" value="1"/>
</dbReference>
<dbReference type="PANTHER" id="PTHR43792:SF9">
    <property type="entry name" value="RIBOSOMAL-PROTEIN-ALANINE ACETYLTRANSFERASE"/>
    <property type="match status" value="1"/>
</dbReference>
<organism evidence="2 3">
    <name type="scientific">Paenibacillus etheri</name>
    <dbReference type="NCBI Taxonomy" id="1306852"/>
    <lineage>
        <taxon>Bacteria</taxon>
        <taxon>Bacillati</taxon>
        <taxon>Bacillota</taxon>
        <taxon>Bacilli</taxon>
        <taxon>Bacillales</taxon>
        <taxon>Paenibacillaceae</taxon>
        <taxon>Paenibacillus</taxon>
    </lineage>
</organism>
<dbReference type="GO" id="GO:0008999">
    <property type="term" value="F:protein-N-terminal-alanine acetyltransferase activity"/>
    <property type="evidence" value="ECO:0007669"/>
    <property type="project" value="TreeGrafter"/>
</dbReference>
<sequence>MEVKIMLTTELHTERLHLRKMKVSDSPSLFKIWSDPEVTEFMNIDCFTDESQAKDMIKLLDEFSLDNKAIRFSIIEMESNEIIGSCGFNFLDFENKKAEIGYDIAREFWGRGYASEAISTLLDYAFLSLKLNRIEAKVEPENVNSVKVLQKLNFMFEGTLRRYERVDGKFIDINMYSKLITD</sequence>
<evidence type="ECO:0000259" key="1">
    <source>
        <dbReference type="PROSITE" id="PS51186"/>
    </source>
</evidence>
<keyword evidence="3" id="KW-1185">Reference proteome</keyword>
<feature type="domain" description="N-acetyltransferase" evidence="1">
    <location>
        <begin position="16"/>
        <end position="180"/>
    </location>
</feature>
<dbReference type="InterPro" id="IPR051531">
    <property type="entry name" value="N-acetyltransferase"/>
</dbReference>
<reference evidence="2 3" key="1">
    <citation type="journal article" date="2015" name="Int. Biodeterior. Biodegradation">
        <title>Physiological and genetic screening methods for the isolation of methyl tert-butyl ether-degrading bacteria for bioremediation purposes.</title>
        <authorList>
            <person name="Guisado I.M."/>
            <person name="Purswani J."/>
            <person name="Gonzalez Lopez J."/>
            <person name="Pozo C."/>
        </authorList>
    </citation>
    <scope>NUCLEOTIDE SEQUENCE [LARGE SCALE GENOMIC DNA]</scope>
    <source>
        <strain evidence="2 3">SH7</strain>
    </source>
</reference>
<dbReference type="PANTHER" id="PTHR43792">
    <property type="entry name" value="GNAT FAMILY, PUTATIVE (AFU_ORTHOLOGUE AFUA_3G00765)-RELATED-RELATED"/>
    <property type="match status" value="1"/>
</dbReference>
<accession>A0A0W1AV30</accession>
<dbReference type="Pfam" id="PF13302">
    <property type="entry name" value="Acetyltransf_3"/>
    <property type="match status" value="1"/>
</dbReference>
<gene>
    <name evidence="2" type="ORF">UQ64_22300</name>
</gene>
<dbReference type="Gene3D" id="3.40.630.30">
    <property type="match status" value="1"/>
</dbReference>
<evidence type="ECO:0000313" key="2">
    <source>
        <dbReference type="EMBL" id="KTD85141.1"/>
    </source>
</evidence>
<dbReference type="InterPro" id="IPR016181">
    <property type="entry name" value="Acyl_CoA_acyltransferase"/>
</dbReference>
<dbReference type="PROSITE" id="PS51186">
    <property type="entry name" value="GNAT"/>
    <property type="match status" value="1"/>
</dbReference>
<comment type="caution">
    <text evidence="2">The sequence shown here is derived from an EMBL/GenBank/DDBJ whole genome shotgun (WGS) entry which is preliminary data.</text>
</comment>
<evidence type="ECO:0000313" key="3">
    <source>
        <dbReference type="Proteomes" id="UP000054709"/>
    </source>
</evidence>